<reference evidence="1" key="1">
    <citation type="journal article" date="2022" name="bioRxiv">
        <title>Sequencing and chromosome-scale assembly of the giantPleurodeles waltlgenome.</title>
        <authorList>
            <person name="Brown T."/>
            <person name="Elewa A."/>
            <person name="Iarovenko S."/>
            <person name="Subramanian E."/>
            <person name="Araus A.J."/>
            <person name="Petzold A."/>
            <person name="Susuki M."/>
            <person name="Suzuki K.-i.T."/>
            <person name="Hayashi T."/>
            <person name="Toyoda A."/>
            <person name="Oliveira C."/>
            <person name="Osipova E."/>
            <person name="Leigh N.D."/>
            <person name="Simon A."/>
            <person name="Yun M.H."/>
        </authorList>
    </citation>
    <scope>NUCLEOTIDE SEQUENCE</scope>
    <source>
        <strain evidence="1">20211129_DDA</strain>
        <tissue evidence="1">Liver</tissue>
    </source>
</reference>
<evidence type="ECO:0000313" key="2">
    <source>
        <dbReference type="Proteomes" id="UP001066276"/>
    </source>
</evidence>
<sequence>MMSAQSKCVIEAVLTMEGKGQTALLQPGVLDQMWVPKLLQQRSAEGMVVAVMACSQPEGKLRKKGDEKQGRLFAASPHQKELREKCYERQFDDGGVGDGELLGMSVDVRDMDLEWKSCYCIMMRMN</sequence>
<organism evidence="1 2">
    <name type="scientific">Pleurodeles waltl</name>
    <name type="common">Iberian ribbed newt</name>
    <dbReference type="NCBI Taxonomy" id="8319"/>
    <lineage>
        <taxon>Eukaryota</taxon>
        <taxon>Metazoa</taxon>
        <taxon>Chordata</taxon>
        <taxon>Craniata</taxon>
        <taxon>Vertebrata</taxon>
        <taxon>Euteleostomi</taxon>
        <taxon>Amphibia</taxon>
        <taxon>Batrachia</taxon>
        <taxon>Caudata</taxon>
        <taxon>Salamandroidea</taxon>
        <taxon>Salamandridae</taxon>
        <taxon>Pleurodelinae</taxon>
        <taxon>Pleurodeles</taxon>
    </lineage>
</organism>
<comment type="caution">
    <text evidence="1">The sequence shown here is derived from an EMBL/GenBank/DDBJ whole genome shotgun (WGS) entry which is preliminary data.</text>
</comment>
<accession>A0AAV7TEV4</accession>
<keyword evidence="2" id="KW-1185">Reference proteome</keyword>
<gene>
    <name evidence="1" type="ORF">NDU88_000160</name>
</gene>
<name>A0AAV7TEV4_PLEWA</name>
<dbReference type="AlphaFoldDB" id="A0AAV7TEV4"/>
<evidence type="ECO:0000313" key="1">
    <source>
        <dbReference type="EMBL" id="KAJ1174869.1"/>
    </source>
</evidence>
<proteinExistence type="predicted"/>
<dbReference type="EMBL" id="JANPWB010000006">
    <property type="protein sequence ID" value="KAJ1174869.1"/>
    <property type="molecule type" value="Genomic_DNA"/>
</dbReference>
<protein>
    <submittedName>
        <fullName evidence="1">Uncharacterized protein</fullName>
    </submittedName>
</protein>
<dbReference type="Proteomes" id="UP001066276">
    <property type="component" value="Chromosome 3_2"/>
</dbReference>